<dbReference type="RefSeq" id="WP_284875567.1">
    <property type="nucleotide sequence ID" value="NZ_CP126970.1"/>
</dbReference>
<dbReference type="Pfam" id="PF02661">
    <property type="entry name" value="Fic"/>
    <property type="match status" value="1"/>
</dbReference>
<reference evidence="2 3" key="1">
    <citation type="submission" date="2023-05" db="EMBL/GenBank/DDBJ databases">
        <title>Corynebacterium suedekumii sp. nov. and Corynebacterium breve sp. nov. isolated from raw cow's milk.</title>
        <authorList>
            <person name="Baer M.K."/>
            <person name="Mehl L."/>
            <person name="Hellmuth R."/>
            <person name="Marke G."/>
            <person name="Lipski A."/>
        </authorList>
    </citation>
    <scope>NUCLEOTIDE SEQUENCE [LARGE SCALE GENOMIC DNA]</scope>
    <source>
        <strain evidence="2 3">LM112</strain>
    </source>
</reference>
<dbReference type="SUPFAM" id="SSF140931">
    <property type="entry name" value="Fic-like"/>
    <property type="match status" value="1"/>
</dbReference>
<dbReference type="Gene3D" id="1.20.120.1870">
    <property type="entry name" value="Fic/DOC protein, Fido domain"/>
    <property type="match status" value="1"/>
</dbReference>
<evidence type="ECO:0000313" key="2">
    <source>
        <dbReference type="EMBL" id="WIM70988.1"/>
    </source>
</evidence>
<evidence type="ECO:0000313" key="3">
    <source>
        <dbReference type="Proteomes" id="UP001238805"/>
    </source>
</evidence>
<dbReference type="EMBL" id="CP126970">
    <property type="protein sequence ID" value="WIM70988.1"/>
    <property type="molecule type" value="Genomic_DNA"/>
</dbReference>
<sequence>MTDPRDLFRLDVLRPWLEDHEFHSRDWGLLASASDRPWVTFAGRELYPDVWHKAGALLDSIESGHPLLDGNRRLGVLLVSLMLRAHGVDDQSISDDQWCDLVVDVAADHPDVDTIAAKLRELATPSPRDRQ</sequence>
<gene>
    <name evidence="2" type="ORF">QP029_04000</name>
</gene>
<feature type="domain" description="Fido" evidence="1">
    <location>
        <begin position="1"/>
        <end position="121"/>
    </location>
</feature>
<dbReference type="InterPro" id="IPR003812">
    <property type="entry name" value="Fido"/>
</dbReference>
<accession>A0ABY8VQP8</accession>
<dbReference type="Proteomes" id="UP001238805">
    <property type="component" value="Chromosome"/>
</dbReference>
<dbReference type="InterPro" id="IPR036597">
    <property type="entry name" value="Fido-like_dom_sf"/>
</dbReference>
<name>A0ABY8VQP8_9CORY</name>
<keyword evidence="3" id="KW-1185">Reference proteome</keyword>
<proteinExistence type="predicted"/>
<organism evidence="2 3">
    <name type="scientific">Corynebacterium suedekumii</name>
    <dbReference type="NCBI Taxonomy" id="3049801"/>
    <lineage>
        <taxon>Bacteria</taxon>
        <taxon>Bacillati</taxon>
        <taxon>Actinomycetota</taxon>
        <taxon>Actinomycetes</taxon>
        <taxon>Mycobacteriales</taxon>
        <taxon>Corynebacteriaceae</taxon>
        <taxon>Corynebacterium</taxon>
    </lineage>
</organism>
<protein>
    <submittedName>
        <fullName evidence="2">Fic family protein</fullName>
    </submittedName>
</protein>
<evidence type="ECO:0000259" key="1">
    <source>
        <dbReference type="PROSITE" id="PS51459"/>
    </source>
</evidence>
<dbReference type="PROSITE" id="PS51459">
    <property type="entry name" value="FIDO"/>
    <property type="match status" value="1"/>
</dbReference>
<dbReference type="InterPro" id="IPR053737">
    <property type="entry name" value="Type_II_TA_Toxin"/>
</dbReference>